<reference evidence="7" key="2">
    <citation type="journal article" date="2019" name="Int. J. Syst. Evol. Microbiol.">
        <title>The Global Catalogue of Microorganisms (GCM) 10K type strain sequencing project: providing services to taxonomists for standard genome sequencing and annotation.</title>
        <authorList>
            <consortium name="The Broad Institute Genomics Platform"/>
            <consortium name="The Broad Institute Genome Sequencing Center for Infectious Disease"/>
            <person name="Wu L."/>
            <person name="Ma J."/>
        </authorList>
    </citation>
    <scope>NUCLEOTIDE SEQUENCE [LARGE SCALE GENOMIC DNA]</scope>
    <source>
        <strain evidence="7">CGMCC 1.15644</strain>
    </source>
</reference>
<dbReference type="PROSITE" id="PS50110">
    <property type="entry name" value="RESPONSE_REGULATORY"/>
    <property type="match status" value="1"/>
</dbReference>
<dbReference type="AlphaFoldDB" id="A0A4R2HK57"/>
<dbReference type="EMBL" id="SLWO01000002">
    <property type="protein sequence ID" value="TCO28788.1"/>
    <property type="molecule type" value="Genomic_DNA"/>
</dbReference>
<dbReference type="EMBL" id="BMJO01000003">
    <property type="protein sequence ID" value="GGE51712.1"/>
    <property type="molecule type" value="Genomic_DNA"/>
</dbReference>
<evidence type="ECO:0000256" key="1">
    <source>
        <dbReference type="ARBA" id="ARBA00022553"/>
    </source>
</evidence>
<accession>A0A4R2HK57</accession>
<dbReference type="GO" id="GO:0000160">
    <property type="term" value="P:phosphorelay signal transduction system"/>
    <property type="evidence" value="ECO:0007669"/>
    <property type="project" value="InterPro"/>
</dbReference>
<reference evidence="5 6" key="3">
    <citation type="submission" date="2019-03" db="EMBL/GenBank/DDBJ databases">
        <title>Genomic Encyclopedia of Type Strains, Phase IV (KMG-IV): sequencing the most valuable type-strain genomes for metagenomic binning, comparative biology and taxonomic classification.</title>
        <authorList>
            <person name="Goeker M."/>
        </authorList>
    </citation>
    <scope>NUCLEOTIDE SEQUENCE [LARGE SCALE GENOMIC DNA]</scope>
    <source>
        <strain evidence="5 6">DSM 103236</strain>
    </source>
</reference>
<feature type="domain" description="Response regulatory" evidence="3">
    <location>
        <begin position="5"/>
        <end position="119"/>
    </location>
</feature>
<reference evidence="4" key="4">
    <citation type="submission" date="2024-05" db="EMBL/GenBank/DDBJ databases">
        <authorList>
            <person name="Sun Q."/>
            <person name="Zhou Y."/>
        </authorList>
    </citation>
    <scope>NUCLEOTIDE SEQUENCE</scope>
    <source>
        <strain evidence="4">CGMCC 1.15644</strain>
    </source>
</reference>
<dbReference type="PANTHER" id="PTHR44591">
    <property type="entry name" value="STRESS RESPONSE REGULATOR PROTEIN 1"/>
    <property type="match status" value="1"/>
</dbReference>
<keyword evidence="7" id="KW-1185">Reference proteome</keyword>
<dbReference type="Proteomes" id="UP000622648">
    <property type="component" value="Unassembled WGS sequence"/>
</dbReference>
<organism evidence="5 6">
    <name type="scientific">Pedobacter psychrotolerans</name>
    <dbReference type="NCBI Taxonomy" id="1843235"/>
    <lineage>
        <taxon>Bacteria</taxon>
        <taxon>Pseudomonadati</taxon>
        <taxon>Bacteroidota</taxon>
        <taxon>Sphingobacteriia</taxon>
        <taxon>Sphingobacteriales</taxon>
        <taxon>Sphingobacteriaceae</taxon>
        <taxon>Pedobacter</taxon>
    </lineage>
</organism>
<evidence type="ECO:0000313" key="4">
    <source>
        <dbReference type="EMBL" id="GGE51712.1"/>
    </source>
</evidence>
<dbReference type="InterPro" id="IPR011006">
    <property type="entry name" value="CheY-like_superfamily"/>
</dbReference>
<dbReference type="PANTHER" id="PTHR44591:SF3">
    <property type="entry name" value="RESPONSE REGULATORY DOMAIN-CONTAINING PROTEIN"/>
    <property type="match status" value="1"/>
</dbReference>
<sequence>MTKNKILVIDDDLSLLEALEAFLYQENFEVRSSSQHQSIYEVIVDFNPDLIILDINLGDADGRTICDELKNSDSTAYIPVLLLTGLSYDDISQIGCLADGIIGKPFESSQLLFHIKELLSA</sequence>
<dbReference type="InterPro" id="IPR050595">
    <property type="entry name" value="Bact_response_regulator"/>
</dbReference>
<reference evidence="4" key="1">
    <citation type="journal article" date="2014" name="Int. J. Syst. Evol. Microbiol.">
        <title>Complete genome of a new Firmicutes species belonging to the dominant human colonic microbiota ('Ruminococcus bicirculans') reveals two chromosomes and a selective capacity to utilize plant glucans.</title>
        <authorList>
            <consortium name="NISC Comparative Sequencing Program"/>
            <person name="Wegmann U."/>
            <person name="Louis P."/>
            <person name="Goesmann A."/>
            <person name="Henrissat B."/>
            <person name="Duncan S.H."/>
            <person name="Flint H.J."/>
        </authorList>
    </citation>
    <scope>NUCLEOTIDE SEQUENCE</scope>
    <source>
        <strain evidence="4">CGMCC 1.15644</strain>
    </source>
</reference>
<evidence type="ECO:0000313" key="5">
    <source>
        <dbReference type="EMBL" id="TCO28788.1"/>
    </source>
</evidence>
<evidence type="ECO:0000313" key="7">
    <source>
        <dbReference type="Proteomes" id="UP000622648"/>
    </source>
</evidence>
<protein>
    <submittedName>
        <fullName evidence="5">Response regulator receiver domain-containing protein</fullName>
    </submittedName>
</protein>
<dbReference type="RefSeq" id="WP_132529795.1">
    <property type="nucleotide sequence ID" value="NZ_BMJO01000003.1"/>
</dbReference>
<dbReference type="InterPro" id="IPR001789">
    <property type="entry name" value="Sig_transdc_resp-reg_receiver"/>
</dbReference>
<dbReference type="Pfam" id="PF00072">
    <property type="entry name" value="Response_reg"/>
    <property type="match status" value="1"/>
</dbReference>
<dbReference type="Gene3D" id="3.40.50.2300">
    <property type="match status" value="1"/>
</dbReference>
<feature type="modified residue" description="4-aspartylphosphate" evidence="2">
    <location>
        <position position="54"/>
    </location>
</feature>
<evidence type="ECO:0000259" key="3">
    <source>
        <dbReference type="PROSITE" id="PS50110"/>
    </source>
</evidence>
<name>A0A4R2HK57_9SPHI</name>
<dbReference type="OrthoDB" id="677887at2"/>
<dbReference type="SUPFAM" id="SSF52172">
    <property type="entry name" value="CheY-like"/>
    <property type="match status" value="1"/>
</dbReference>
<comment type="caution">
    <text evidence="5">The sequence shown here is derived from an EMBL/GenBank/DDBJ whole genome shotgun (WGS) entry which is preliminary data.</text>
</comment>
<gene>
    <name evidence="5" type="ORF">EV200_102205</name>
    <name evidence="4" type="ORF">GCM10011413_17580</name>
</gene>
<evidence type="ECO:0000256" key="2">
    <source>
        <dbReference type="PROSITE-ProRule" id="PRU00169"/>
    </source>
</evidence>
<keyword evidence="1 2" id="KW-0597">Phosphoprotein</keyword>
<proteinExistence type="predicted"/>
<dbReference type="Proteomes" id="UP000295684">
    <property type="component" value="Unassembled WGS sequence"/>
</dbReference>
<evidence type="ECO:0000313" key="6">
    <source>
        <dbReference type="Proteomes" id="UP000295684"/>
    </source>
</evidence>
<dbReference type="SMART" id="SM00448">
    <property type="entry name" value="REC"/>
    <property type="match status" value="1"/>
</dbReference>